<dbReference type="RefSeq" id="WP_135277259.1">
    <property type="nucleotide sequence ID" value="NZ_PQVH01000008.1"/>
</dbReference>
<organism evidence="4 5">
    <name type="scientific">Methylotenera oryzisoli</name>
    <dbReference type="NCBI Taxonomy" id="2080758"/>
    <lineage>
        <taxon>Bacteria</taxon>
        <taxon>Pseudomonadati</taxon>
        <taxon>Pseudomonadota</taxon>
        <taxon>Betaproteobacteria</taxon>
        <taxon>Nitrosomonadales</taxon>
        <taxon>Methylophilaceae</taxon>
        <taxon>Methylotenera</taxon>
    </lineage>
</organism>
<keyword evidence="1" id="KW-0547">Nucleotide-binding</keyword>
<proteinExistence type="inferred from homology"/>
<accession>A0A4Y9VSC8</accession>
<evidence type="ECO:0000256" key="2">
    <source>
        <dbReference type="ARBA" id="ARBA00024200"/>
    </source>
</evidence>
<dbReference type="CDD" id="cd00754">
    <property type="entry name" value="Ubl_MoaD"/>
    <property type="match status" value="1"/>
</dbReference>
<dbReference type="GO" id="GO:0000166">
    <property type="term" value="F:nucleotide binding"/>
    <property type="evidence" value="ECO:0007669"/>
    <property type="project" value="UniProtKB-KW"/>
</dbReference>
<dbReference type="Pfam" id="PF02597">
    <property type="entry name" value="ThiS"/>
    <property type="match status" value="1"/>
</dbReference>
<keyword evidence="5" id="KW-1185">Reference proteome</keyword>
<dbReference type="InterPro" id="IPR003749">
    <property type="entry name" value="ThiS/MoaD-like"/>
</dbReference>
<protein>
    <recommendedName>
        <fullName evidence="3">Molybdopterin synthase sulfur carrier subunit</fullName>
    </recommendedName>
</protein>
<reference evidence="4 5" key="1">
    <citation type="submission" date="2018-02" db="EMBL/GenBank/DDBJ databases">
        <title>A novel lanthanide dependent methylotroph, Methylotenera sp. La3113.</title>
        <authorList>
            <person name="Lv H."/>
            <person name="Tani A."/>
        </authorList>
    </citation>
    <scope>NUCLEOTIDE SEQUENCE [LARGE SCALE GENOMIC DNA]</scope>
    <source>
        <strain evidence="4 5">La3113</strain>
    </source>
</reference>
<dbReference type="PANTHER" id="PTHR33359">
    <property type="entry name" value="MOLYBDOPTERIN SYNTHASE SULFUR CARRIER SUBUNIT"/>
    <property type="match status" value="1"/>
</dbReference>
<dbReference type="GO" id="GO:1990133">
    <property type="term" value="C:molybdopterin adenylyltransferase complex"/>
    <property type="evidence" value="ECO:0007669"/>
    <property type="project" value="TreeGrafter"/>
</dbReference>
<gene>
    <name evidence="4" type="primary">moaD</name>
    <name evidence="4" type="ORF">C3Y98_06160</name>
</gene>
<evidence type="ECO:0000256" key="3">
    <source>
        <dbReference type="ARBA" id="ARBA00024247"/>
    </source>
</evidence>
<comment type="similarity">
    <text evidence="2">Belongs to the MoaD family.</text>
</comment>
<dbReference type="GO" id="GO:0006777">
    <property type="term" value="P:Mo-molybdopterin cofactor biosynthetic process"/>
    <property type="evidence" value="ECO:0007669"/>
    <property type="project" value="InterPro"/>
</dbReference>
<dbReference type="AlphaFoldDB" id="A0A4Y9VSC8"/>
<dbReference type="SUPFAM" id="SSF54285">
    <property type="entry name" value="MoaD/ThiS"/>
    <property type="match status" value="1"/>
</dbReference>
<dbReference type="EMBL" id="PQVH01000008">
    <property type="protein sequence ID" value="TFW71668.1"/>
    <property type="molecule type" value="Genomic_DNA"/>
</dbReference>
<dbReference type="InterPro" id="IPR044672">
    <property type="entry name" value="MOCS2A"/>
</dbReference>
<dbReference type="OrthoDB" id="9801945at2"/>
<dbReference type="InterPro" id="IPR012675">
    <property type="entry name" value="Beta-grasp_dom_sf"/>
</dbReference>
<comment type="caution">
    <text evidence="4">The sequence shown here is derived from an EMBL/GenBank/DDBJ whole genome shotgun (WGS) entry which is preliminary data.</text>
</comment>
<dbReference type="Proteomes" id="UP000297706">
    <property type="component" value="Unassembled WGS sequence"/>
</dbReference>
<name>A0A4Y9VSC8_9PROT</name>
<evidence type="ECO:0000313" key="4">
    <source>
        <dbReference type="EMBL" id="TFW71668.1"/>
    </source>
</evidence>
<dbReference type="NCBIfam" id="TIGR01682">
    <property type="entry name" value="moaD"/>
    <property type="match status" value="1"/>
</dbReference>
<dbReference type="InterPro" id="IPR016155">
    <property type="entry name" value="Mopterin_synth/thiamin_S_b"/>
</dbReference>
<evidence type="ECO:0000256" key="1">
    <source>
        <dbReference type="ARBA" id="ARBA00022741"/>
    </source>
</evidence>
<dbReference type="Gene3D" id="3.10.20.30">
    <property type="match status" value="1"/>
</dbReference>
<dbReference type="UniPathway" id="UPA00344"/>
<sequence length="85" mass="9565">MKIKLFYFARLKETLKYSTEDLELPDDVLTILKLKSVLAKRGDVWGQMLMGKLKVRAAINHELVDDKAVINDGDEVAFFPPVTGG</sequence>
<dbReference type="PANTHER" id="PTHR33359:SF1">
    <property type="entry name" value="MOLYBDOPTERIN SYNTHASE SULFUR CARRIER SUBUNIT"/>
    <property type="match status" value="1"/>
</dbReference>
<evidence type="ECO:0000313" key="5">
    <source>
        <dbReference type="Proteomes" id="UP000297706"/>
    </source>
</evidence>